<dbReference type="SUPFAM" id="SSF53955">
    <property type="entry name" value="Lysozyme-like"/>
    <property type="match status" value="1"/>
</dbReference>
<dbReference type="CDD" id="cd16894">
    <property type="entry name" value="MltD-like"/>
    <property type="match status" value="1"/>
</dbReference>
<gene>
    <name evidence="4" type="ORF">SAMN02949497_4355</name>
</gene>
<evidence type="ECO:0000313" key="5">
    <source>
        <dbReference type="Proteomes" id="UP000192923"/>
    </source>
</evidence>
<dbReference type="SMART" id="SM00257">
    <property type="entry name" value="LysM"/>
    <property type="match status" value="1"/>
</dbReference>
<protein>
    <submittedName>
        <fullName evidence="4">Membrane-bound lytic murein transglycosylase D</fullName>
    </submittedName>
</protein>
<keyword evidence="5" id="KW-1185">Reference proteome</keyword>
<dbReference type="EMBL" id="FXAM01000001">
    <property type="protein sequence ID" value="SMF96941.1"/>
    <property type="molecule type" value="Genomic_DNA"/>
</dbReference>
<dbReference type="CDD" id="cd00118">
    <property type="entry name" value="LysM"/>
    <property type="match status" value="1"/>
</dbReference>
<dbReference type="InterPro" id="IPR018392">
    <property type="entry name" value="LysM"/>
</dbReference>
<dbReference type="InterPro" id="IPR036779">
    <property type="entry name" value="LysM_dom_sf"/>
</dbReference>
<accession>A0A1Y6D2V5</accession>
<dbReference type="PROSITE" id="PS51782">
    <property type="entry name" value="LYSM"/>
    <property type="match status" value="1"/>
</dbReference>
<dbReference type="InterPro" id="IPR023346">
    <property type="entry name" value="Lysozyme-like_dom_sf"/>
</dbReference>
<organism evidence="4 5">
    <name type="scientific">Methylomagnum ishizawai</name>
    <dbReference type="NCBI Taxonomy" id="1760988"/>
    <lineage>
        <taxon>Bacteria</taxon>
        <taxon>Pseudomonadati</taxon>
        <taxon>Pseudomonadota</taxon>
        <taxon>Gammaproteobacteria</taxon>
        <taxon>Methylococcales</taxon>
        <taxon>Methylococcaceae</taxon>
        <taxon>Methylomagnum</taxon>
    </lineage>
</organism>
<dbReference type="STRING" id="1760988.SAMN02949497_4355"/>
<dbReference type="Gene3D" id="1.10.530.10">
    <property type="match status" value="1"/>
</dbReference>
<feature type="region of interest" description="Disordered" evidence="2">
    <location>
        <begin position="106"/>
        <end position="136"/>
    </location>
</feature>
<dbReference type="OrthoDB" id="9815002at2"/>
<sequence>MKKTTSKLFDPRRGWRKPRFLPQTIRHMVFSLAVPALFGGCAHQGRVDPPIRDAAKLGEIKRVFHIGPSRRGGPVTDTYAATLPELSSAFSTAAIIENILSRKRQAAHSGTGPLRFPKSSAPPSSQPQAPAGAMAKAPGGVKIIASTAAPRKGHKATSRDAWDSVRGNLVLAGVEHEAVATQLEALRGHPGAVDFLMKRAEPYLQYLLEEIDRQGLPHDMILVPMVESAFETGALSPKQAAGIWQFIPSTGAQYGLTITEGYDGRYDIHAATRAALKYLKHLSGLFGGDWLLALAAYNAGEGAVGRAIESNRKAGGTGTFWELDLPAETEAYVLKILTLAHAVGNPEAHGFKTRKAGPQAYLARVEIGPEVKIAEVAAAAGMAPEEFYRLNPAFKPEAPPPPQTYHLLMPKEKAEALAGNLAGTKVFAMRTVVVKKGETLSILAKRHGVPELKLAEWNGLNPKTPLKAGQELVVFPV</sequence>
<evidence type="ECO:0000313" key="4">
    <source>
        <dbReference type="EMBL" id="SMF96941.1"/>
    </source>
</evidence>
<dbReference type="AlphaFoldDB" id="A0A1Y6D2V5"/>
<dbReference type="InterPro" id="IPR008258">
    <property type="entry name" value="Transglycosylase_SLT_dom_1"/>
</dbReference>
<comment type="similarity">
    <text evidence="1">Belongs to the transglycosylase Slt family.</text>
</comment>
<feature type="domain" description="LysM" evidence="3">
    <location>
        <begin position="430"/>
        <end position="474"/>
    </location>
</feature>
<dbReference type="PANTHER" id="PTHR37423:SF2">
    <property type="entry name" value="MEMBRANE-BOUND LYTIC MUREIN TRANSGLYCOSYLASE C"/>
    <property type="match status" value="1"/>
</dbReference>
<reference evidence="4 5" key="1">
    <citation type="submission" date="2016-12" db="EMBL/GenBank/DDBJ databases">
        <authorList>
            <person name="Song W.-J."/>
            <person name="Kurnit D.M."/>
        </authorList>
    </citation>
    <scope>NUCLEOTIDE SEQUENCE [LARGE SCALE GENOMIC DNA]</scope>
    <source>
        <strain evidence="4 5">175</strain>
    </source>
</reference>
<dbReference type="Pfam" id="PF01464">
    <property type="entry name" value="SLT"/>
    <property type="match status" value="1"/>
</dbReference>
<dbReference type="Pfam" id="PF01476">
    <property type="entry name" value="LysM"/>
    <property type="match status" value="1"/>
</dbReference>
<dbReference type="SUPFAM" id="SSF54106">
    <property type="entry name" value="LysM domain"/>
    <property type="match status" value="1"/>
</dbReference>
<dbReference type="RefSeq" id="WP_085215784.1">
    <property type="nucleotide sequence ID" value="NZ_FXAM01000001.1"/>
</dbReference>
<name>A0A1Y6D2V5_9GAMM</name>
<dbReference type="PANTHER" id="PTHR37423">
    <property type="entry name" value="SOLUBLE LYTIC MUREIN TRANSGLYCOSYLASE-RELATED"/>
    <property type="match status" value="1"/>
</dbReference>
<feature type="compositionally biased region" description="Low complexity" evidence="2">
    <location>
        <begin position="119"/>
        <end position="136"/>
    </location>
</feature>
<evidence type="ECO:0000256" key="1">
    <source>
        <dbReference type="ARBA" id="ARBA00007734"/>
    </source>
</evidence>
<evidence type="ECO:0000256" key="2">
    <source>
        <dbReference type="SAM" id="MobiDB-lite"/>
    </source>
</evidence>
<proteinExistence type="inferred from homology"/>
<evidence type="ECO:0000259" key="3">
    <source>
        <dbReference type="PROSITE" id="PS51782"/>
    </source>
</evidence>
<dbReference type="Gene3D" id="3.10.350.10">
    <property type="entry name" value="LysM domain"/>
    <property type="match status" value="1"/>
</dbReference>
<dbReference type="Proteomes" id="UP000192923">
    <property type="component" value="Unassembled WGS sequence"/>
</dbReference>